<dbReference type="Proteomes" id="UP001229421">
    <property type="component" value="Unassembled WGS sequence"/>
</dbReference>
<dbReference type="SUPFAM" id="SSF56112">
    <property type="entry name" value="Protein kinase-like (PK-like)"/>
    <property type="match status" value="1"/>
</dbReference>
<dbReference type="Pfam" id="PF07714">
    <property type="entry name" value="PK_Tyr_Ser-Thr"/>
    <property type="match status" value="1"/>
</dbReference>
<dbReference type="Gene3D" id="1.10.510.10">
    <property type="entry name" value="Transferase(Phosphotransferase) domain 1"/>
    <property type="match status" value="1"/>
</dbReference>
<dbReference type="GO" id="GO:0004714">
    <property type="term" value="F:transmembrane receptor protein tyrosine kinase activity"/>
    <property type="evidence" value="ECO:0007669"/>
    <property type="project" value="InterPro"/>
</dbReference>
<feature type="binding site" evidence="6">
    <location>
        <position position="48"/>
    </location>
    <ligand>
        <name>ATP</name>
        <dbReference type="ChEBI" id="CHEBI:30616"/>
    </ligand>
</feature>
<keyword evidence="4" id="KW-0418">Kinase</keyword>
<dbReference type="InterPro" id="IPR011009">
    <property type="entry name" value="Kinase-like_dom_sf"/>
</dbReference>
<dbReference type="EMBL" id="JAUHHV010000001">
    <property type="protein sequence ID" value="KAK1436817.1"/>
    <property type="molecule type" value="Genomic_DNA"/>
</dbReference>
<organism evidence="9 10">
    <name type="scientific">Tagetes erecta</name>
    <name type="common">African marigold</name>
    <dbReference type="NCBI Taxonomy" id="13708"/>
    <lineage>
        <taxon>Eukaryota</taxon>
        <taxon>Viridiplantae</taxon>
        <taxon>Streptophyta</taxon>
        <taxon>Embryophyta</taxon>
        <taxon>Tracheophyta</taxon>
        <taxon>Spermatophyta</taxon>
        <taxon>Magnoliopsida</taxon>
        <taxon>eudicotyledons</taxon>
        <taxon>Gunneridae</taxon>
        <taxon>Pentapetalae</taxon>
        <taxon>asterids</taxon>
        <taxon>campanulids</taxon>
        <taxon>Asterales</taxon>
        <taxon>Asteraceae</taxon>
        <taxon>Asteroideae</taxon>
        <taxon>Heliantheae alliance</taxon>
        <taxon>Tageteae</taxon>
        <taxon>Tagetes</taxon>
    </lineage>
</organism>
<keyword evidence="2" id="KW-0808">Transferase</keyword>
<dbReference type="InterPro" id="IPR000719">
    <property type="entry name" value="Prot_kinase_dom"/>
</dbReference>
<evidence type="ECO:0000313" key="10">
    <source>
        <dbReference type="Proteomes" id="UP001229421"/>
    </source>
</evidence>
<evidence type="ECO:0000256" key="5">
    <source>
        <dbReference type="ARBA" id="ARBA00022840"/>
    </source>
</evidence>
<name>A0AAD8P988_TARER</name>
<proteinExistence type="inferred from homology"/>
<comment type="caution">
    <text evidence="9">The sequence shown here is derived from an EMBL/GenBank/DDBJ whole genome shotgun (WGS) entry which is preliminary data.</text>
</comment>
<dbReference type="GO" id="GO:0009506">
    <property type="term" value="C:plasmodesma"/>
    <property type="evidence" value="ECO:0007669"/>
    <property type="project" value="TreeGrafter"/>
</dbReference>
<dbReference type="PROSITE" id="PS50011">
    <property type="entry name" value="PROTEIN_KINASE_DOM"/>
    <property type="match status" value="1"/>
</dbReference>
<evidence type="ECO:0000256" key="4">
    <source>
        <dbReference type="ARBA" id="ARBA00022777"/>
    </source>
</evidence>
<keyword evidence="3 6" id="KW-0547">Nucleotide-binding</keyword>
<dbReference type="GO" id="GO:0005524">
    <property type="term" value="F:ATP binding"/>
    <property type="evidence" value="ECO:0007669"/>
    <property type="project" value="UniProtKB-UniRule"/>
</dbReference>
<dbReference type="PIRSF" id="PIRSF000654">
    <property type="entry name" value="Integrin-linked_kinase"/>
    <property type="match status" value="1"/>
</dbReference>
<evidence type="ECO:0000256" key="3">
    <source>
        <dbReference type="ARBA" id="ARBA00022741"/>
    </source>
</evidence>
<gene>
    <name evidence="9" type="ORF">QVD17_02601</name>
</gene>
<evidence type="ECO:0000256" key="7">
    <source>
        <dbReference type="RuleBase" id="RU000304"/>
    </source>
</evidence>
<dbReference type="InterPro" id="IPR001245">
    <property type="entry name" value="Ser-Thr/Tyr_kinase_cat_dom"/>
</dbReference>
<dbReference type="InterPro" id="IPR008271">
    <property type="entry name" value="Ser/Thr_kinase_AS"/>
</dbReference>
<dbReference type="Gene3D" id="3.30.200.20">
    <property type="entry name" value="Phosphorylase Kinase, domain 1"/>
    <property type="match status" value="1"/>
</dbReference>
<comment type="similarity">
    <text evidence="7">Belongs to the protein kinase superfamily.</text>
</comment>
<keyword evidence="10" id="KW-1185">Reference proteome</keyword>
<dbReference type="PANTHER" id="PTHR27003:SF342">
    <property type="entry name" value="TYROSINE-PROTEIN KINASE, CSF-1_PDGF RECEPTOR FAMILY-RELATED"/>
    <property type="match status" value="1"/>
</dbReference>
<sequence length="251" mass="28585">MSDLLRCFEFPDILKATENFARSLEIGSGGFGKVYLGKMMNDEFVAIKRLNPESKQGQTEFLAEVLTLPMLNHRNIVSLIGYCEYEKEKILVYEYVSNGSIFDHLHKHKTPLSWLRRLNICITAAHGLSYLHNDVGIEFGVIHGDFKSSNVLLHESWEAKISDFGLSKICSKSEQFTFVKTVIKGTFGCLDPNYCQTGRLRRKTDVYAFGVLLLEVLCRKPVLDENFYGEGKNLVKWAQVYIKKGDLKKLG</sequence>
<evidence type="ECO:0000313" key="9">
    <source>
        <dbReference type="EMBL" id="KAK1436817.1"/>
    </source>
</evidence>
<dbReference type="GO" id="GO:0005886">
    <property type="term" value="C:plasma membrane"/>
    <property type="evidence" value="ECO:0007669"/>
    <property type="project" value="TreeGrafter"/>
</dbReference>
<reference evidence="9" key="1">
    <citation type="journal article" date="2023" name="bioRxiv">
        <title>Improved chromosome-level genome assembly for marigold (Tagetes erecta).</title>
        <authorList>
            <person name="Jiang F."/>
            <person name="Yuan L."/>
            <person name="Wang S."/>
            <person name="Wang H."/>
            <person name="Xu D."/>
            <person name="Wang A."/>
            <person name="Fan W."/>
        </authorList>
    </citation>
    <scope>NUCLEOTIDE SEQUENCE</scope>
    <source>
        <strain evidence="9">WSJ</strain>
        <tissue evidence="9">Leaf</tissue>
    </source>
</reference>
<dbReference type="AlphaFoldDB" id="A0AAD8P988"/>
<dbReference type="InterPro" id="IPR045272">
    <property type="entry name" value="ANXUR1/2-like"/>
</dbReference>
<keyword evidence="1 7" id="KW-0723">Serine/threonine-protein kinase</keyword>
<evidence type="ECO:0000256" key="6">
    <source>
        <dbReference type="PROSITE-ProRule" id="PRU10141"/>
    </source>
</evidence>
<dbReference type="PROSITE" id="PS00107">
    <property type="entry name" value="PROTEIN_KINASE_ATP"/>
    <property type="match status" value="1"/>
</dbReference>
<dbReference type="PROSITE" id="PS00108">
    <property type="entry name" value="PROTEIN_KINASE_ST"/>
    <property type="match status" value="1"/>
</dbReference>
<evidence type="ECO:0000259" key="8">
    <source>
        <dbReference type="PROSITE" id="PS50011"/>
    </source>
</evidence>
<dbReference type="PANTHER" id="PTHR27003">
    <property type="entry name" value="OS07G0166700 PROTEIN"/>
    <property type="match status" value="1"/>
</dbReference>
<protein>
    <recommendedName>
        <fullName evidence="8">Protein kinase domain-containing protein</fullName>
    </recommendedName>
</protein>
<feature type="domain" description="Protein kinase" evidence="8">
    <location>
        <begin position="20"/>
        <end position="251"/>
    </location>
</feature>
<dbReference type="GO" id="GO:0004674">
    <property type="term" value="F:protein serine/threonine kinase activity"/>
    <property type="evidence" value="ECO:0007669"/>
    <property type="project" value="UniProtKB-KW"/>
</dbReference>
<evidence type="ECO:0000256" key="2">
    <source>
        <dbReference type="ARBA" id="ARBA00022679"/>
    </source>
</evidence>
<evidence type="ECO:0000256" key="1">
    <source>
        <dbReference type="ARBA" id="ARBA00022527"/>
    </source>
</evidence>
<dbReference type="InterPro" id="IPR017441">
    <property type="entry name" value="Protein_kinase_ATP_BS"/>
</dbReference>
<accession>A0AAD8P988</accession>
<dbReference type="FunFam" id="3.30.200.20:FF:000039">
    <property type="entry name" value="receptor-like protein kinase FERONIA"/>
    <property type="match status" value="1"/>
</dbReference>
<keyword evidence="5 6" id="KW-0067">ATP-binding</keyword>